<feature type="binding site" evidence="12">
    <location>
        <position position="282"/>
    </location>
    <ligand>
        <name>K(+)</name>
        <dbReference type="ChEBI" id="CHEBI:29103"/>
    </ligand>
</feature>
<feature type="binding site" evidence="12">
    <location>
        <begin position="219"/>
        <end position="224"/>
    </location>
    <ligand>
        <name>ATP</name>
        <dbReference type="ChEBI" id="CHEBI:30616"/>
    </ligand>
</feature>
<organism evidence="15 16">
    <name type="scientific">Cytobacillus spartinae</name>
    <dbReference type="NCBI Taxonomy" id="3299023"/>
    <lineage>
        <taxon>Bacteria</taxon>
        <taxon>Bacillati</taxon>
        <taxon>Bacillota</taxon>
        <taxon>Bacilli</taxon>
        <taxon>Bacillales</taxon>
        <taxon>Bacillaceae</taxon>
        <taxon>Cytobacillus</taxon>
    </lineage>
</organism>
<evidence type="ECO:0000313" key="16">
    <source>
        <dbReference type="Proteomes" id="UP001601059"/>
    </source>
</evidence>
<feature type="domain" description="Carbohydrate kinase PfkB" evidence="14">
    <location>
        <begin position="1"/>
        <end position="294"/>
    </location>
</feature>
<comment type="similarity">
    <text evidence="1">Belongs to the carbohydrate kinase pfkB family.</text>
</comment>
<evidence type="ECO:0000256" key="13">
    <source>
        <dbReference type="PIRNR" id="PIRNR000535"/>
    </source>
</evidence>
<evidence type="ECO:0000259" key="14">
    <source>
        <dbReference type="Pfam" id="PF00294"/>
    </source>
</evidence>
<evidence type="ECO:0000256" key="4">
    <source>
        <dbReference type="ARBA" id="ARBA00022679"/>
    </source>
</evidence>
<dbReference type="GO" id="GO:0004747">
    <property type="term" value="F:ribokinase activity"/>
    <property type="evidence" value="ECO:0007669"/>
    <property type="project" value="UniProtKB-EC"/>
</dbReference>
<dbReference type="InterPro" id="IPR029056">
    <property type="entry name" value="Ribokinase-like"/>
</dbReference>
<keyword evidence="9 12" id="KW-0460">Magnesium</keyword>
<keyword evidence="8 12" id="KW-0067">ATP-binding</keyword>
<comment type="caution">
    <text evidence="12">Lacks conserved residue(s) required for the propagation of feature annotation.</text>
</comment>
<comment type="caution">
    <text evidence="15">The sequence shown here is derived from an EMBL/GenBank/DDBJ whole genome shotgun (WGS) entry which is preliminary data.</text>
</comment>
<evidence type="ECO:0000256" key="8">
    <source>
        <dbReference type="ARBA" id="ARBA00022840"/>
    </source>
</evidence>
<feature type="binding site" evidence="12">
    <location>
        <position position="252"/>
    </location>
    <ligand>
        <name>substrate</name>
    </ligand>
</feature>
<dbReference type="CDD" id="cd01174">
    <property type="entry name" value="ribokinase"/>
    <property type="match status" value="1"/>
</dbReference>
<keyword evidence="6 12" id="KW-0547">Nucleotide-binding</keyword>
<keyword evidence="5 12" id="KW-0479">Metal-binding</keyword>
<keyword evidence="7 12" id="KW-0418">Kinase</keyword>
<dbReference type="Gene3D" id="3.40.1190.20">
    <property type="match status" value="1"/>
</dbReference>
<comment type="catalytic activity">
    <reaction evidence="13">
        <text>D-tagatofuranose 6-phosphate + ATP = D-tagatofuranose 1,6-bisphosphate + ADP + H(+)</text>
        <dbReference type="Rhea" id="RHEA:12420"/>
        <dbReference type="ChEBI" id="CHEBI:15378"/>
        <dbReference type="ChEBI" id="CHEBI:30616"/>
        <dbReference type="ChEBI" id="CHEBI:58694"/>
        <dbReference type="ChEBI" id="CHEBI:58695"/>
        <dbReference type="ChEBI" id="CHEBI:456216"/>
        <dbReference type="EC" id="2.7.1.144"/>
    </reaction>
</comment>
<protein>
    <recommendedName>
        <fullName evidence="3 12">Ribokinase</fullName>
        <shortName evidence="12">RK</shortName>
        <ecNumber evidence="2 12">2.7.1.15</ecNumber>
    </recommendedName>
</protein>
<evidence type="ECO:0000256" key="7">
    <source>
        <dbReference type="ARBA" id="ARBA00022777"/>
    </source>
</evidence>
<keyword evidence="13" id="KW-0423">Lactose metabolism</keyword>
<sequence>MGKVLVIGSLNMDIVQEVTRHPKIGETVRSQSTQFIPGGKGANQAIATAKTGSNVLMIGVIGRDSFGHRIKENLLKAKVNTDYLIEHEGQTGMATILVNRNGNNTIVLDPGVNLNLIPSEVHFVESILDNYEVVLLQNEIPWETNQHVLKLALKLNKKVFLNLAPGMKVKTEDLKNISLLNLNETETEILTGIEIKTITECEEALKELIRIGLSEVIITLGEKGSAYLNKEGKFIITPAFRVDVVDTTAAGDTFIGSFTSARLKGLNIHECLEFATAASALCVSRKGAQQSIPDLKEVEEFLNKHKTINRGNL</sequence>
<dbReference type="PROSITE" id="PS00583">
    <property type="entry name" value="PFKB_KINASES_1"/>
    <property type="match status" value="1"/>
</dbReference>
<dbReference type="RefSeq" id="WP_389358402.1">
    <property type="nucleotide sequence ID" value="NZ_JBIACK010000001.1"/>
</dbReference>
<dbReference type="PIRSF" id="PIRSF000535">
    <property type="entry name" value="1PFK/6PFK/LacC"/>
    <property type="match status" value="1"/>
</dbReference>
<comment type="activity regulation">
    <text evidence="12">Activated by a monovalent cation that binds near, but not in, the active site. The most likely occupant of the site in vivo is potassium. Ion binding induces a conformational change that may alter substrate affinity.</text>
</comment>
<dbReference type="PANTHER" id="PTHR10584:SF166">
    <property type="entry name" value="RIBOKINASE"/>
    <property type="match status" value="1"/>
</dbReference>
<evidence type="ECO:0000256" key="2">
    <source>
        <dbReference type="ARBA" id="ARBA00012035"/>
    </source>
</evidence>
<keyword evidence="16" id="KW-1185">Reference proteome</keyword>
<evidence type="ECO:0000256" key="6">
    <source>
        <dbReference type="ARBA" id="ARBA00022741"/>
    </source>
</evidence>
<dbReference type="PRINTS" id="PR00990">
    <property type="entry name" value="RIBOKINASE"/>
</dbReference>
<evidence type="ECO:0000256" key="9">
    <source>
        <dbReference type="ARBA" id="ARBA00022842"/>
    </source>
</evidence>
<comment type="cofactor">
    <cofactor evidence="12">
        <name>Mg(2+)</name>
        <dbReference type="ChEBI" id="CHEBI:18420"/>
    </cofactor>
    <text evidence="12">Requires a divalent cation, most likely magnesium in vivo, as an electrophilic catalyst to aid phosphoryl group transfer. It is the chelate of the metal and the nucleotide that is the actual substrate.</text>
</comment>
<feature type="binding site" evidence="12">
    <location>
        <position position="248"/>
    </location>
    <ligand>
        <name>K(+)</name>
        <dbReference type="ChEBI" id="CHEBI:29103"/>
    </ligand>
</feature>
<comment type="similarity">
    <text evidence="13">Belongs to the carbohydrate kinase PfkB family. LacC subfamily.</text>
</comment>
<dbReference type="EC" id="2.7.1.15" evidence="2 12"/>
<evidence type="ECO:0000256" key="3">
    <source>
        <dbReference type="ARBA" id="ARBA00016943"/>
    </source>
</evidence>
<keyword evidence="4 12" id="KW-0808">Transferase</keyword>
<dbReference type="InterPro" id="IPR002139">
    <property type="entry name" value="Ribo/fructo_kinase"/>
</dbReference>
<comment type="function">
    <text evidence="12">Catalyzes the phosphorylation of ribose at O-5 in a reaction requiring ATP and magnesium. The resulting D-ribose-5-phosphate can then be used either for sythesis of nucleotides, histidine, and tryptophan, or as a component of the pentose phosphate pathway.</text>
</comment>
<dbReference type="InterPro" id="IPR011877">
    <property type="entry name" value="Ribokinase"/>
</dbReference>
<feature type="binding site" evidence="12">
    <location>
        <begin position="39"/>
        <end position="43"/>
    </location>
    <ligand>
        <name>substrate</name>
    </ligand>
</feature>
<dbReference type="PANTHER" id="PTHR10584">
    <property type="entry name" value="SUGAR KINASE"/>
    <property type="match status" value="1"/>
</dbReference>
<keyword evidence="11 12" id="KW-0119">Carbohydrate metabolism</keyword>
<feature type="binding site" evidence="12">
    <location>
        <begin position="11"/>
        <end position="13"/>
    </location>
    <ligand>
        <name>substrate</name>
    </ligand>
</feature>
<accession>A0ABW6KA92</accession>
<dbReference type="Proteomes" id="UP001601059">
    <property type="component" value="Unassembled WGS sequence"/>
</dbReference>
<feature type="binding site" evidence="12">
    <location>
        <position position="139"/>
    </location>
    <ligand>
        <name>substrate</name>
    </ligand>
</feature>
<feature type="binding site" evidence="12">
    <location>
        <begin position="251"/>
        <end position="252"/>
    </location>
    <ligand>
        <name>ATP</name>
        <dbReference type="ChEBI" id="CHEBI:30616"/>
    </ligand>
</feature>
<feature type="binding site" evidence="12">
    <location>
        <position position="285"/>
    </location>
    <ligand>
        <name>K(+)</name>
        <dbReference type="ChEBI" id="CHEBI:29103"/>
    </ligand>
</feature>
<comment type="pathway">
    <text evidence="13">Carbohydrate metabolism; D-tagatose 6-phosphate degradation; D-glyceraldehyde 3-phosphate and glycerone phosphate from D-tagatose 6-phosphate: step 1/2.</text>
</comment>
<evidence type="ECO:0000313" key="15">
    <source>
        <dbReference type="EMBL" id="MFE8699855.1"/>
    </source>
</evidence>
<evidence type="ECO:0000256" key="10">
    <source>
        <dbReference type="ARBA" id="ARBA00022958"/>
    </source>
</evidence>
<keyword evidence="12" id="KW-0963">Cytoplasm</keyword>
<dbReference type="InterPro" id="IPR011611">
    <property type="entry name" value="PfkB_dom"/>
</dbReference>
<comment type="subunit">
    <text evidence="12">Homodimer.</text>
</comment>
<evidence type="ECO:0000256" key="12">
    <source>
        <dbReference type="HAMAP-Rule" id="MF_01987"/>
    </source>
</evidence>
<dbReference type="EMBL" id="JBIACK010000001">
    <property type="protein sequence ID" value="MFE8699855.1"/>
    <property type="molecule type" value="Genomic_DNA"/>
</dbReference>
<reference evidence="15 16" key="1">
    <citation type="submission" date="2024-08" db="EMBL/GenBank/DDBJ databases">
        <title>Two novel Cytobacillus novel species.</title>
        <authorList>
            <person name="Liu G."/>
        </authorList>
    </citation>
    <scope>NUCLEOTIDE SEQUENCE [LARGE SCALE GENOMIC DNA]</scope>
    <source>
        <strain evidence="15 16">FJAT-54145</strain>
    </source>
</reference>
<comment type="catalytic activity">
    <reaction evidence="12">
        <text>D-ribose + ATP = D-ribose 5-phosphate + ADP + H(+)</text>
        <dbReference type="Rhea" id="RHEA:13697"/>
        <dbReference type="ChEBI" id="CHEBI:15378"/>
        <dbReference type="ChEBI" id="CHEBI:30616"/>
        <dbReference type="ChEBI" id="CHEBI:47013"/>
        <dbReference type="ChEBI" id="CHEBI:78346"/>
        <dbReference type="ChEBI" id="CHEBI:456216"/>
        <dbReference type="EC" id="2.7.1.15"/>
    </reaction>
</comment>
<feature type="binding site" evidence="12">
    <location>
        <position position="183"/>
    </location>
    <ligand>
        <name>ATP</name>
        <dbReference type="ChEBI" id="CHEBI:30616"/>
    </ligand>
</feature>
<dbReference type="SUPFAM" id="SSF53613">
    <property type="entry name" value="Ribokinase-like"/>
    <property type="match status" value="1"/>
</dbReference>
<keyword evidence="10 12" id="KW-0630">Potassium</keyword>
<dbReference type="Pfam" id="PF00294">
    <property type="entry name" value="PfkB"/>
    <property type="match status" value="1"/>
</dbReference>
<evidence type="ECO:0000256" key="11">
    <source>
        <dbReference type="ARBA" id="ARBA00023277"/>
    </source>
</evidence>
<comment type="pathway">
    <text evidence="12">Carbohydrate metabolism; D-ribose degradation; D-ribose 5-phosphate from beta-D-ribopyranose: step 2/2.</text>
</comment>
<name>A0ABW6KA92_9BACI</name>
<feature type="binding site" evidence="12">
    <location>
        <position position="291"/>
    </location>
    <ligand>
        <name>K(+)</name>
        <dbReference type="ChEBI" id="CHEBI:29103"/>
    </ligand>
</feature>
<feature type="active site" description="Proton acceptor" evidence="12">
    <location>
        <position position="252"/>
    </location>
</feature>
<comment type="subcellular location">
    <subcellularLocation>
        <location evidence="12">Cytoplasm</location>
    </subcellularLocation>
</comment>
<feature type="binding site" evidence="12">
    <location>
        <position position="287"/>
    </location>
    <ligand>
        <name>K(+)</name>
        <dbReference type="ChEBI" id="CHEBI:29103"/>
    </ligand>
</feature>
<evidence type="ECO:0000256" key="1">
    <source>
        <dbReference type="ARBA" id="ARBA00005380"/>
    </source>
</evidence>
<gene>
    <name evidence="12 15" type="primary">rbsK</name>
    <name evidence="15" type="ORF">ACFYKX_04380</name>
</gene>
<proteinExistence type="inferred from homology"/>
<comment type="similarity">
    <text evidence="12">Belongs to the carbohydrate kinase PfkB family. Ribokinase subfamily.</text>
</comment>
<dbReference type="NCBIfam" id="TIGR02152">
    <property type="entry name" value="D_ribokin_bact"/>
    <property type="match status" value="1"/>
</dbReference>
<dbReference type="InterPro" id="IPR017583">
    <property type="entry name" value="Tagatose/fructose_Pkinase"/>
</dbReference>
<dbReference type="InterPro" id="IPR002173">
    <property type="entry name" value="Carboh/pur_kinase_PfkB_CS"/>
</dbReference>
<feature type="binding site" evidence="12">
    <location>
        <position position="246"/>
    </location>
    <ligand>
        <name>K(+)</name>
        <dbReference type="ChEBI" id="CHEBI:29103"/>
    </ligand>
</feature>
<evidence type="ECO:0000256" key="5">
    <source>
        <dbReference type="ARBA" id="ARBA00022723"/>
    </source>
</evidence>
<dbReference type="HAMAP" id="MF_01987">
    <property type="entry name" value="Ribokinase"/>
    <property type="match status" value="1"/>
</dbReference>